<evidence type="ECO:0008006" key="3">
    <source>
        <dbReference type="Google" id="ProtNLM"/>
    </source>
</evidence>
<dbReference type="PROSITE" id="PS51257">
    <property type="entry name" value="PROKAR_LIPOPROTEIN"/>
    <property type="match status" value="1"/>
</dbReference>
<evidence type="ECO:0000313" key="1">
    <source>
        <dbReference type="EMBL" id="BDU63537.1"/>
    </source>
</evidence>
<keyword evidence="2" id="KW-1185">Reference proteome</keyword>
<keyword evidence="1" id="KW-0614">Plasmid</keyword>
<dbReference type="Proteomes" id="UP001317516">
    <property type="component" value="Plasmid p32"/>
</dbReference>
<evidence type="ECO:0000313" key="2">
    <source>
        <dbReference type="Proteomes" id="UP001317516"/>
    </source>
</evidence>
<geneLocation type="plasmid" evidence="1 2">
    <name>p32</name>
</geneLocation>
<sequence>MRIVKNIVLTLLFIVFSCSHGVFNKPLSGLMKDYDEVIFDSHRYYYVEEFPIDLNLKFEFVDTKSEFTSRTDHQALGSHYISTRKSVYESSSDKTNSFSFGKVGLLVDSVYLGKLGIKTIKGLNEHLKNKKLDSLGVKFVFDSGLDRLSSMSNRNLLGSQCIVFDYNELINYMDIIKNKKNNVNLTLNLANKDLQNSKYRLFSKTYNKYIDIENKFLNCEGQNNSDFHFKIKGNIGSLLSVLEEILKKVKKGKL</sequence>
<reference evidence="1 2" key="1">
    <citation type="submission" date="2022-11" db="EMBL/GenBank/DDBJ databases">
        <title>Genome sequence of clinical isolate of the human pathogenic Borrelia fainii.</title>
        <authorList>
            <person name="Itokawa K."/>
            <person name="Sato K."/>
            <person name="Qiu Y."/>
        </authorList>
    </citation>
    <scope>NUCLEOTIDE SEQUENCE [LARGE SCALE GENOMIC DNA]</scope>
    <source>
        <strain evidence="1 2">Qtaro</strain>
        <plasmid evidence="1 2">p32</plasmid>
    </source>
</reference>
<organism evidence="1 2">
    <name type="scientific">Candidatus Borrelia fainii</name>
    <dbReference type="NCBI Taxonomy" id="2518322"/>
    <lineage>
        <taxon>Bacteria</taxon>
        <taxon>Pseudomonadati</taxon>
        <taxon>Spirochaetota</taxon>
        <taxon>Spirochaetia</taxon>
        <taxon>Spirochaetales</taxon>
        <taxon>Borreliaceae</taxon>
        <taxon>Borrelia</taxon>
    </lineage>
</organism>
<name>A0ABN6UT06_9SPIR</name>
<accession>A0ABN6UT06</accession>
<dbReference type="EMBL" id="AP027074">
    <property type="protein sequence ID" value="BDU63537.1"/>
    <property type="molecule type" value="Genomic_DNA"/>
</dbReference>
<protein>
    <recommendedName>
        <fullName evidence="3">Lipoprotein</fullName>
    </recommendedName>
</protein>
<gene>
    <name evidence="1" type="ORF">BOFE_10770</name>
</gene>
<proteinExistence type="predicted"/>
<dbReference type="RefSeq" id="WP_281862453.1">
    <property type="nucleotide sequence ID" value="NZ_AP027074.1"/>
</dbReference>